<feature type="transmembrane region" description="Helical" evidence="3">
    <location>
        <begin position="379"/>
        <end position="401"/>
    </location>
</feature>
<dbReference type="PANTHER" id="PTHR42910:SF1">
    <property type="entry name" value="MAJOR FACILITATOR SUPERFAMILY (MFS) PROFILE DOMAIN-CONTAINING PROTEIN"/>
    <property type="match status" value="1"/>
</dbReference>
<feature type="transmembrane region" description="Helical" evidence="3">
    <location>
        <begin position="313"/>
        <end position="333"/>
    </location>
</feature>
<dbReference type="CDD" id="cd17324">
    <property type="entry name" value="MFS_NepI_like"/>
    <property type="match status" value="1"/>
</dbReference>
<comment type="caution">
    <text evidence="5">The sequence shown here is derived from an EMBL/GenBank/DDBJ whole genome shotgun (WGS) entry which is preliminary data.</text>
</comment>
<dbReference type="Pfam" id="PF07690">
    <property type="entry name" value="MFS_1"/>
    <property type="match status" value="1"/>
</dbReference>
<evidence type="ECO:0000313" key="5">
    <source>
        <dbReference type="EMBL" id="KAK7052462.1"/>
    </source>
</evidence>
<keyword evidence="3" id="KW-0812">Transmembrane</keyword>
<feature type="transmembrane region" description="Helical" evidence="3">
    <location>
        <begin position="204"/>
        <end position="222"/>
    </location>
</feature>
<keyword evidence="3" id="KW-1133">Transmembrane helix</keyword>
<evidence type="ECO:0000259" key="4">
    <source>
        <dbReference type="PROSITE" id="PS50850"/>
    </source>
</evidence>
<proteinExistence type="predicted"/>
<organism evidence="5 6">
    <name type="scientific">Favolaschia claudopus</name>
    <dbReference type="NCBI Taxonomy" id="2862362"/>
    <lineage>
        <taxon>Eukaryota</taxon>
        <taxon>Fungi</taxon>
        <taxon>Dikarya</taxon>
        <taxon>Basidiomycota</taxon>
        <taxon>Agaricomycotina</taxon>
        <taxon>Agaricomycetes</taxon>
        <taxon>Agaricomycetidae</taxon>
        <taxon>Agaricales</taxon>
        <taxon>Marasmiineae</taxon>
        <taxon>Mycenaceae</taxon>
        <taxon>Favolaschia</taxon>
    </lineage>
</organism>
<evidence type="ECO:0000256" key="3">
    <source>
        <dbReference type="SAM" id="Phobius"/>
    </source>
</evidence>
<feature type="transmembrane region" description="Helical" evidence="3">
    <location>
        <begin position="251"/>
        <end position="276"/>
    </location>
</feature>
<feature type="domain" description="Major facilitator superfamily (MFS) profile" evidence="4">
    <location>
        <begin position="50"/>
        <end position="434"/>
    </location>
</feature>
<dbReference type="Gene3D" id="1.20.1250.20">
    <property type="entry name" value="MFS general substrate transporter like domains"/>
    <property type="match status" value="1"/>
</dbReference>
<dbReference type="InterPro" id="IPR036259">
    <property type="entry name" value="MFS_trans_sf"/>
</dbReference>
<evidence type="ECO:0000256" key="1">
    <source>
        <dbReference type="ARBA" id="ARBA00004141"/>
    </source>
</evidence>
<dbReference type="InterPro" id="IPR011701">
    <property type="entry name" value="MFS"/>
</dbReference>
<feature type="transmembrane region" description="Helical" evidence="3">
    <location>
        <begin position="339"/>
        <end position="358"/>
    </location>
</feature>
<dbReference type="PANTHER" id="PTHR42910">
    <property type="entry name" value="TRANSPORTER SCO4007-RELATED"/>
    <property type="match status" value="1"/>
</dbReference>
<comment type="subcellular location">
    <subcellularLocation>
        <location evidence="1">Membrane</location>
        <topology evidence="1">Multi-pass membrane protein</topology>
    </subcellularLocation>
</comment>
<dbReference type="SUPFAM" id="SSF103473">
    <property type="entry name" value="MFS general substrate transporter"/>
    <property type="match status" value="1"/>
</dbReference>
<dbReference type="PROSITE" id="PS50850">
    <property type="entry name" value="MFS"/>
    <property type="match status" value="1"/>
</dbReference>
<feature type="transmembrane region" description="Helical" evidence="3">
    <location>
        <begin position="47"/>
        <end position="67"/>
    </location>
</feature>
<feature type="transmembrane region" description="Helical" evidence="3">
    <location>
        <begin position="139"/>
        <end position="161"/>
    </location>
</feature>
<evidence type="ECO:0000256" key="2">
    <source>
        <dbReference type="SAM" id="MobiDB-lite"/>
    </source>
</evidence>
<feature type="region of interest" description="Disordered" evidence="2">
    <location>
        <begin position="1"/>
        <end position="24"/>
    </location>
</feature>
<feature type="transmembrane region" description="Helical" evidence="3">
    <location>
        <begin position="407"/>
        <end position="425"/>
    </location>
</feature>
<dbReference type="AlphaFoldDB" id="A0AAW0DJP1"/>
<protein>
    <submittedName>
        <fullName evidence="5">MFS DHA1 protein</fullName>
    </submittedName>
</protein>
<accession>A0AAW0DJP1</accession>
<feature type="compositionally biased region" description="Polar residues" evidence="2">
    <location>
        <begin position="1"/>
        <end position="11"/>
    </location>
</feature>
<name>A0AAW0DJP1_9AGAR</name>
<feature type="transmembrane region" description="Helical" evidence="3">
    <location>
        <begin position="282"/>
        <end position="306"/>
    </location>
</feature>
<dbReference type="EMBL" id="JAWWNJ010000007">
    <property type="protein sequence ID" value="KAK7052462.1"/>
    <property type="molecule type" value="Genomic_DNA"/>
</dbReference>
<keyword evidence="6" id="KW-1185">Reference proteome</keyword>
<dbReference type="GO" id="GO:0016020">
    <property type="term" value="C:membrane"/>
    <property type="evidence" value="ECO:0007669"/>
    <property type="project" value="UniProtKB-SubCell"/>
</dbReference>
<reference evidence="5 6" key="1">
    <citation type="journal article" date="2024" name="J Genomics">
        <title>Draft genome sequencing and assembly of Favolaschia claudopus CIRM-BRFM 2984 isolated from oak limbs.</title>
        <authorList>
            <person name="Navarro D."/>
            <person name="Drula E."/>
            <person name="Chaduli D."/>
            <person name="Cazenave R."/>
            <person name="Ahrendt S."/>
            <person name="Wang J."/>
            <person name="Lipzen A."/>
            <person name="Daum C."/>
            <person name="Barry K."/>
            <person name="Grigoriev I.V."/>
            <person name="Favel A."/>
            <person name="Rosso M.N."/>
            <person name="Martin F."/>
        </authorList>
    </citation>
    <scope>NUCLEOTIDE SEQUENCE [LARGE SCALE GENOMIC DNA]</scope>
    <source>
        <strain evidence="5 6">CIRM-BRFM 2984</strain>
    </source>
</reference>
<keyword evidence="3" id="KW-0472">Membrane</keyword>
<dbReference type="GO" id="GO:0022857">
    <property type="term" value="F:transmembrane transporter activity"/>
    <property type="evidence" value="ECO:0007669"/>
    <property type="project" value="InterPro"/>
</dbReference>
<feature type="transmembrane region" description="Helical" evidence="3">
    <location>
        <begin position="173"/>
        <end position="198"/>
    </location>
</feature>
<dbReference type="InterPro" id="IPR020846">
    <property type="entry name" value="MFS_dom"/>
</dbReference>
<gene>
    <name evidence="5" type="ORF">R3P38DRAFT_3386854</name>
</gene>
<feature type="transmembrane region" description="Helical" evidence="3">
    <location>
        <begin position="87"/>
        <end position="104"/>
    </location>
</feature>
<feature type="transmembrane region" description="Helical" evidence="3">
    <location>
        <begin position="116"/>
        <end position="133"/>
    </location>
</feature>
<evidence type="ECO:0000313" key="6">
    <source>
        <dbReference type="Proteomes" id="UP001362999"/>
    </source>
</evidence>
<sequence>MSNDSNVNETPVHSDLPVADRPSKRDFGLIPIPPQCRVPAEGSPKPIGYGKTIAFACASTFIMNLYYNQPILLELAKEFNVDDVGVSRIPVLVQAGYATGLLLISPLGDLIRRRPLLLLLIFTSGSLTIGLAITRSLVVFEVLSFLIAFWSVTPQVLIPFTADLAPPNRRASFISIVFAGLYLGVLLARVLSGIVAQYSSYRNIFWLGTAGQYLLLIVLYLITPNTPPKNPDLTYLEIVKTMAKFAVTEPALIQGCLILFLNSAIFSGFWVTMTFLLGGEPYHYSTLVIGLFGLVGMFGIAMAPIVGRLIDGLVPWMAAFVAIMLVIISQLIQTFAGELNIAAVVITTILLDLGVQATQVSLTADIFGIAPLARARLNAVLLLSIFLGAVMGTAVGTKLYVEHGYKFSSGIRVVFGGVELLILLMRGPHVGRKTWVGWEGGMDMRKRVEAQAVEAREKTVESEVVRKKDADGI</sequence>
<dbReference type="Proteomes" id="UP001362999">
    <property type="component" value="Unassembled WGS sequence"/>
</dbReference>